<dbReference type="OrthoDB" id="6087293at2"/>
<dbReference type="Proteomes" id="UP000267535">
    <property type="component" value="Unassembled WGS sequence"/>
</dbReference>
<keyword evidence="2" id="KW-0413">Isomerase</keyword>
<dbReference type="EMBL" id="RQXV01000010">
    <property type="protein sequence ID" value="RRC97782.1"/>
    <property type="molecule type" value="Genomic_DNA"/>
</dbReference>
<dbReference type="RefSeq" id="WP_124927278.1">
    <property type="nucleotide sequence ID" value="NZ_BMOH01000008.1"/>
</dbReference>
<keyword evidence="1" id="KW-1133">Transmembrane helix</keyword>
<keyword evidence="3" id="KW-1185">Reference proteome</keyword>
<evidence type="ECO:0000313" key="2">
    <source>
        <dbReference type="EMBL" id="RRC97782.1"/>
    </source>
</evidence>
<reference evidence="2 3" key="1">
    <citation type="submission" date="2018-11" db="EMBL/GenBank/DDBJ databases">
        <title>The draft genome sequence of Amphritea balenae JAMM 1525T.</title>
        <authorList>
            <person name="Fang Z."/>
            <person name="Zhang Y."/>
            <person name="Han X."/>
        </authorList>
    </citation>
    <scope>NUCLEOTIDE SEQUENCE [LARGE SCALE GENOMIC DNA]</scope>
    <source>
        <strain evidence="2 3">JAMM 1525</strain>
    </source>
</reference>
<dbReference type="GO" id="GO:0016853">
    <property type="term" value="F:isomerase activity"/>
    <property type="evidence" value="ECO:0007669"/>
    <property type="project" value="UniProtKB-KW"/>
</dbReference>
<evidence type="ECO:0000313" key="3">
    <source>
        <dbReference type="Proteomes" id="UP000267535"/>
    </source>
</evidence>
<dbReference type="AlphaFoldDB" id="A0A3P1SNG8"/>
<name>A0A3P1SNG8_9GAMM</name>
<organism evidence="2 3">
    <name type="scientific">Amphritea balenae</name>
    <dbReference type="NCBI Taxonomy" id="452629"/>
    <lineage>
        <taxon>Bacteria</taxon>
        <taxon>Pseudomonadati</taxon>
        <taxon>Pseudomonadota</taxon>
        <taxon>Gammaproteobacteria</taxon>
        <taxon>Oceanospirillales</taxon>
        <taxon>Oceanospirillaceae</taxon>
        <taxon>Amphritea</taxon>
    </lineage>
</organism>
<keyword evidence="1" id="KW-0472">Membrane</keyword>
<protein>
    <submittedName>
        <fullName evidence="2">DNA topoisomerase I</fullName>
    </submittedName>
</protein>
<evidence type="ECO:0000256" key="1">
    <source>
        <dbReference type="SAM" id="Phobius"/>
    </source>
</evidence>
<sequence length="242" mass="27356">MLQDNLILIFSLLAIGLIALLVNYFISSREQRHEYRTKRLKELRKKSDEALVTLTILKEANCRNEISDTLSSYIVSMIEEITSLAPGSDLLADISAQKETVDRAAPMPGGFTNDRALKKAQIHIQHAEKLLVEMTRLGKLSVIKAKQYQQDLYWLHVCVFADAHIEQGNHYLSRDEKLIAMSHYKHAKAIIARTNVPQKKKQDYIDKIRALLNKARPSSAMAAGNLAASLSQLEEKSSKEEQ</sequence>
<feature type="transmembrane region" description="Helical" evidence="1">
    <location>
        <begin position="6"/>
        <end position="26"/>
    </location>
</feature>
<keyword evidence="1" id="KW-0812">Transmembrane</keyword>
<accession>A0A3P1SNG8</accession>
<proteinExistence type="predicted"/>
<comment type="caution">
    <text evidence="2">The sequence shown here is derived from an EMBL/GenBank/DDBJ whole genome shotgun (WGS) entry which is preliminary data.</text>
</comment>
<gene>
    <name evidence="2" type="ORF">EHS89_16525</name>
</gene>